<feature type="domain" description="RRM" evidence="6">
    <location>
        <begin position="50"/>
        <end position="135"/>
    </location>
</feature>
<dbReference type="InterPro" id="IPR034138">
    <property type="entry name" value="NOP8_RRM"/>
</dbReference>
<dbReference type="SUPFAM" id="SSF54928">
    <property type="entry name" value="RNA-binding domain, RBD"/>
    <property type="match status" value="1"/>
</dbReference>
<dbReference type="GO" id="GO:0005730">
    <property type="term" value="C:nucleolus"/>
    <property type="evidence" value="ECO:0007669"/>
    <property type="project" value="UniProtKB-SubCell"/>
</dbReference>
<dbReference type="Gene3D" id="3.30.70.330">
    <property type="match status" value="1"/>
</dbReference>
<feature type="compositionally biased region" description="Basic and acidic residues" evidence="5">
    <location>
        <begin position="300"/>
        <end position="314"/>
    </location>
</feature>
<accession>A0A8T0GT02</accession>
<feature type="compositionally biased region" description="Basic and acidic residues" evidence="5">
    <location>
        <begin position="725"/>
        <end position="735"/>
    </location>
</feature>
<evidence type="ECO:0000256" key="3">
    <source>
        <dbReference type="ARBA" id="ARBA00023242"/>
    </source>
</evidence>
<dbReference type="GO" id="GO:0003723">
    <property type="term" value="F:RNA binding"/>
    <property type="evidence" value="ECO:0007669"/>
    <property type="project" value="UniProtKB-UniRule"/>
</dbReference>
<evidence type="ECO:0000313" key="8">
    <source>
        <dbReference type="Proteomes" id="UP000822688"/>
    </source>
</evidence>
<evidence type="ECO:0000259" key="6">
    <source>
        <dbReference type="PROSITE" id="PS50102"/>
    </source>
</evidence>
<gene>
    <name evidence="7" type="ORF">KC19_9G069200</name>
</gene>
<feature type="compositionally biased region" description="Polar residues" evidence="5">
    <location>
        <begin position="867"/>
        <end position="880"/>
    </location>
</feature>
<feature type="region of interest" description="Disordered" evidence="5">
    <location>
        <begin position="861"/>
        <end position="906"/>
    </location>
</feature>
<dbReference type="InterPro" id="IPR000504">
    <property type="entry name" value="RRM_dom"/>
</dbReference>
<protein>
    <recommendedName>
        <fullName evidence="6">RRM domain-containing protein</fullName>
    </recommendedName>
</protein>
<dbReference type="Pfam" id="PF00076">
    <property type="entry name" value="RRM_1"/>
    <property type="match status" value="1"/>
</dbReference>
<dbReference type="EMBL" id="CM026430">
    <property type="protein sequence ID" value="KAG0561499.1"/>
    <property type="molecule type" value="Genomic_DNA"/>
</dbReference>
<feature type="region of interest" description="Disordered" evidence="5">
    <location>
        <begin position="677"/>
        <end position="805"/>
    </location>
</feature>
<feature type="compositionally biased region" description="Basic and acidic residues" evidence="5">
    <location>
        <begin position="881"/>
        <end position="902"/>
    </location>
</feature>
<keyword evidence="8" id="KW-1185">Reference proteome</keyword>
<evidence type="ECO:0000313" key="7">
    <source>
        <dbReference type="EMBL" id="KAG0561499.1"/>
    </source>
</evidence>
<dbReference type="Proteomes" id="UP000822688">
    <property type="component" value="Chromosome 9"/>
</dbReference>
<name>A0A8T0GT02_CERPU</name>
<feature type="region of interest" description="Disordered" evidence="5">
    <location>
        <begin position="932"/>
        <end position="951"/>
    </location>
</feature>
<feature type="compositionally biased region" description="Basic residues" evidence="5">
    <location>
        <begin position="932"/>
        <end position="945"/>
    </location>
</feature>
<feature type="region of interest" description="Disordered" evidence="5">
    <location>
        <begin position="1"/>
        <end position="37"/>
    </location>
</feature>
<dbReference type="PROSITE" id="PS50102">
    <property type="entry name" value="RRM"/>
    <property type="match status" value="1"/>
</dbReference>
<keyword evidence="2 4" id="KW-0694">RNA-binding</keyword>
<evidence type="ECO:0000256" key="5">
    <source>
        <dbReference type="SAM" id="MobiDB-lite"/>
    </source>
</evidence>
<reference evidence="7" key="1">
    <citation type="submission" date="2020-06" db="EMBL/GenBank/DDBJ databases">
        <title>WGS assembly of Ceratodon purpureus strain R40.</title>
        <authorList>
            <person name="Carey S.B."/>
            <person name="Jenkins J."/>
            <person name="Shu S."/>
            <person name="Lovell J.T."/>
            <person name="Sreedasyam A."/>
            <person name="Maumus F."/>
            <person name="Tiley G.P."/>
            <person name="Fernandez-Pozo N."/>
            <person name="Barry K."/>
            <person name="Chen C."/>
            <person name="Wang M."/>
            <person name="Lipzen A."/>
            <person name="Daum C."/>
            <person name="Saski C.A."/>
            <person name="Payton A.C."/>
            <person name="Mcbreen J.C."/>
            <person name="Conrad R.E."/>
            <person name="Kollar L.M."/>
            <person name="Olsson S."/>
            <person name="Huttunen S."/>
            <person name="Landis J.B."/>
            <person name="Wickett N.J."/>
            <person name="Johnson M.G."/>
            <person name="Rensing S.A."/>
            <person name="Grimwood J."/>
            <person name="Schmutz J."/>
            <person name="Mcdaniel S.F."/>
        </authorList>
    </citation>
    <scope>NUCLEOTIDE SEQUENCE</scope>
    <source>
        <strain evidence="7">R40</strain>
    </source>
</reference>
<feature type="compositionally biased region" description="Acidic residues" evidence="5">
    <location>
        <begin position="560"/>
        <end position="614"/>
    </location>
</feature>
<evidence type="ECO:0000256" key="1">
    <source>
        <dbReference type="ARBA" id="ARBA00004604"/>
    </source>
</evidence>
<dbReference type="AlphaFoldDB" id="A0A8T0GT02"/>
<dbReference type="InterPro" id="IPR035979">
    <property type="entry name" value="RBD_domain_sf"/>
</dbReference>
<proteinExistence type="predicted"/>
<dbReference type="InterPro" id="IPR012677">
    <property type="entry name" value="Nucleotide-bd_a/b_plait_sf"/>
</dbReference>
<feature type="compositionally biased region" description="Basic and acidic residues" evidence="5">
    <location>
        <begin position="347"/>
        <end position="373"/>
    </location>
</feature>
<dbReference type="SMART" id="SM00360">
    <property type="entry name" value="RRM"/>
    <property type="match status" value="1"/>
</dbReference>
<feature type="compositionally biased region" description="Acidic residues" evidence="5">
    <location>
        <begin position="714"/>
        <end position="724"/>
    </location>
</feature>
<sequence length="951" mass="103877">MGSMGEKRRDGGMKKEKKEKKDGHPGNPEKKKGEKAIEAPKAAAPVVLKLRLFVGGLGPTVGAGDLLQRFAPLGTVHKIDLVEGKKGWDPEDAAQRGFAYVDFEASSEASLRKLFSAYNGCKFKGGVLRVEKAKEHYVDRLRREWAEAEAEKAAKAKIAEKAAAMAVTQSRDMYSFTPDYEIGSESPERNRVELEQGDADGMAVDADEMAVDADVIAAQIEKERKGHLDLLSKLFPDDKDAGDEEEKIVEIVKLRAFPMPDANVKKRKHALENPSESIPVASSSAQPNEDESEVAVPKSPAHESDALDTNDRQKAKTRRVKFSEEADGRPIQSMNDEKVGMKTQHKGSSDATKDVRPILKKTQEDSKKKNVEKDENEDDVEEEEEEEEEYYLSSRSPSPEGGLSDESKWQRLFKYAGPNKGSELSKPSAGIYTGINLDDDDDEVPAVAETPRRDGVRSDGMFSGVLSEEDDEKTGSPLQSTLGSKAADSVVSKKMKKKIPVKTPQRDGVGSDGIFSGILSDPEEEEDQPQPSTLGQDSVALNSAKHVEEPELSSDAMPDQGEESSDFEDADEDLQDTESSDFEMGEEEDDEDDDEEDEEDDEEEDEDEDMDDFVDAASTLKSLTPTPLNDAARASKWAKMFKSATAVAEPVDGAFSGSLDEADVPVRARPAVKEQRMFESAAANKTRSSIEAPTASDKIVTSEVDEETARQSSEEEDAGTSSEEDVPKTENKDVTDVSGDDQEQTGTAGGNLLARFNMEQDEVSPSIVDQTNGAQVSEGLQQDGDGVGVSNSTPQPEGQNAVDENTKWIQRASWKSLMGSESRATFSLKQVTGESEPADVKKIEKPAVPEQRFGTFSFNFARDPSETSEATTSRVNPINTKRTEKAPNHVQEKSVKPPKVTDDEAGCSFMKSADADKEWRASKNELRIDSKAKHKAAVRKMKKMKGSGGAR</sequence>
<feature type="compositionally biased region" description="Acidic residues" evidence="5">
    <location>
        <begin position="374"/>
        <end position="390"/>
    </location>
</feature>
<feature type="compositionally biased region" description="Polar residues" evidence="5">
    <location>
        <begin position="789"/>
        <end position="798"/>
    </location>
</feature>
<feature type="compositionally biased region" description="Polar residues" evidence="5">
    <location>
        <begin position="532"/>
        <end position="541"/>
    </location>
</feature>
<feature type="compositionally biased region" description="Polar residues" evidence="5">
    <location>
        <begin position="274"/>
        <end position="287"/>
    </location>
</feature>
<organism evidence="7 8">
    <name type="scientific">Ceratodon purpureus</name>
    <name type="common">Fire moss</name>
    <name type="synonym">Dicranum purpureum</name>
    <dbReference type="NCBI Taxonomy" id="3225"/>
    <lineage>
        <taxon>Eukaryota</taxon>
        <taxon>Viridiplantae</taxon>
        <taxon>Streptophyta</taxon>
        <taxon>Embryophyta</taxon>
        <taxon>Bryophyta</taxon>
        <taxon>Bryophytina</taxon>
        <taxon>Bryopsida</taxon>
        <taxon>Dicranidae</taxon>
        <taxon>Pseudoditrichales</taxon>
        <taxon>Ditrichaceae</taxon>
        <taxon>Ceratodon</taxon>
    </lineage>
</organism>
<feature type="region of interest" description="Disordered" evidence="5">
    <location>
        <begin position="262"/>
        <end position="628"/>
    </location>
</feature>
<comment type="caution">
    <text evidence="7">The sequence shown here is derived from an EMBL/GenBank/DDBJ whole genome shotgun (WGS) entry which is preliminary data.</text>
</comment>
<dbReference type="CDD" id="cd12226">
    <property type="entry name" value="RRM_NOL8"/>
    <property type="match status" value="1"/>
</dbReference>
<feature type="compositionally biased region" description="Polar residues" evidence="5">
    <location>
        <begin position="767"/>
        <end position="780"/>
    </location>
</feature>
<dbReference type="PANTHER" id="PTHR23099">
    <property type="entry name" value="TRANSCRIPTIONAL REGULATOR"/>
    <property type="match status" value="1"/>
</dbReference>
<dbReference type="PANTHER" id="PTHR23099:SF0">
    <property type="entry name" value="GERM CELL NUCLEAR ACIDIC PROTEIN"/>
    <property type="match status" value="1"/>
</dbReference>
<comment type="subcellular location">
    <subcellularLocation>
        <location evidence="1">Nucleus</location>
        <location evidence="1">Nucleolus</location>
    </subcellularLocation>
</comment>
<evidence type="ECO:0000256" key="2">
    <source>
        <dbReference type="ARBA" id="ARBA00022884"/>
    </source>
</evidence>
<keyword evidence="3" id="KW-0539">Nucleus</keyword>
<evidence type="ECO:0000256" key="4">
    <source>
        <dbReference type="PROSITE-ProRule" id="PRU00176"/>
    </source>
</evidence>